<protein>
    <recommendedName>
        <fullName evidence="3">DUF2793 domain-containing protein</fullName>
    </recommendedName>
</protein>
<evidence type="ECO:0000313" key="1">
    <source>
        <dbReference type="EMBL" id="WDR03616.1"/>
    </source>
</evidence>
<proteinExistence type="predicted"/>
<dbReference type="EMBL" id="CP118246">
    <property type="protein sequence ID" value="WDR03616.1"/>
    <property type="molecule type" value="Genomic_DNA"/>
</dbReference>
<organism evidence="1 2">
    <name type="scientific">Devosia algicola</name>
    <dbReference type="NCBI Taxonomy" id="3026418"/>
    <lineage>
        <taxon>Bacteria</taxon>
        <taxon>Pseudomonadati</taxon>
        <taxon>Pseudomonadota</taxon>
        <taxon>Alphaproteobacteria</taxon>
        <taxon>Hyphomicrobiales</taxon>
        <taxon>Devosiaceae</taxon>
        <taxon>Devosia</taxon>
    </lineage>
</organism>
<accession>A0ABY7YQT1</accession>
<reference evidence="1 2" key="1">
    <citation type="submission" date="2023-02" db="EMBL/GenBank/DDBJ databases">
        <title>Devosia algicola sp. nov., isolated from the phycosphere of marine algae.</title>
        <authorList>
            <person name="Kim J.M."/>
            <person name="Lee J.K."/>
            <person name="Choi B.J."/>
            <person name="Bayburt H."/>
            <person name="Jeon C.O."/>
        </authorList>
    </citation>
    <scope>NUCLEOTIDE SEQUENCE [LARGE SCALE GENOMIC DNA]</scope>
    <source>
        <strain evidence="1 2">G20-9</strain>
    </source>
</reference>
<keyword evidence="2" id="KW-1185">Reference proteome</keyword>
<gene>
    <name evidence="1" type="ORF">PSQ19_05980</name>
</gene>
<dbReference type="Proteomes" id="UP001220530">
    <property type="component" value="Chromosome"/>
</dbReference>
<evidence type="ECO:0008006" key="3">
    <source>
        <dbReference type="Google" id="ProtNLM"/>
    </source>
</evidence>
<name>A0ABY7YQT1_9HYPH</name>
<sequence>MPRDGSGVASPPAGTTATPNTTILSANYNAWVADVTAIFNTAWPVSLGGTGTTDLAFPDGTIRIKNTADPSKKIAFDASGITTGTTRTITVPDANGTIALTSNIPTVPIVTDWVAYTPAFQGFGTPTGVSMWSRRVGDTLQIRGKFTTGTGTAVEGRIFLGYNGTSSNVASDSTKVVSIQLAGTLVLSIGASVYSFYALIESGTGYLTFGFHDATTSGMTKQTGSQLGTATTVSIMAEVPISGWGS</sequence>
<dbReference type="RefSeq" id="WP_282220006.1">
    <property type="nucleotide sequence ID" value="NZ_CP118246.1"/>
</dbReference>
<evidence type="ECO:0000313" key="2">
    <source>
        <dbReference type="Proteomes" id="UP001220530"/>
    </source>
</evidence>